<reference evidence="8" key="1">
    <citation type="submission" date="2022-11" db="UniProtKB">
        <authorList>
            <consortium name="WormBaseParasite"/>
        </authorList>
    </citation>
    <scope>IDENTIFICATION</scope>
</reference>
<keyword evidence="2 5" id="KW-0812">Transmembrane</keyword>
<keyword evidence="7" id="KW-1185">Reference proteome</keyword>
<feature type="domain" description="G-protein coupled receptors family 1 profile" evidence="6">
    <location>
        <begin position="53"/>
        <end position="265"/>
    </location>
</feature>
<feature type="transmembrane region" description="Helical" evidence="5">
    <location>
        <begin position="114"/>
        <end position="140"/>
    </location>
</feature>
<keyword evidence="4 5" id="KW-0472">Membrane</keyword>
<feature type="transmembrane region" description="Helical" evidence="5">
    <location>
        <begin position="38"/>
        <end position="61"/>
    </location>
</feature>
<dbReference type="InterPro" id="IPR017452">
    <property type="entry name" value="GPCR_Rhodpsn_7TM"/>
</dbReference>
<dbReference type="Proteomes" id="UP000887565">
    <property type="component" value="Unplaced"/>
</dbReference>
<dbReference type="WBParaSite" id="nRc.2.0.1.t21934-RA">
    <property type="protein sequence ID" value="nRc.2.0.1.t21934-RA"/>
    <property type="gene ID" value="nRc.2.0.1.g21934"/>
</dbReference>
<dbReference type="AlphaFoldDB" id="A0A915J884"/>
<dbReference type="PROSITE" id="PS50262">
    <property type="entry name" value="G_PROTEIN_RECEP_F1_2"/>
    <property type="match status" value="1"/>
</dbReference>
<organism evidence="7 8">
    <name type="scientific">Romanomermis culicivorax</name>
    <name type="common">Nematode worm</name>
    <dbReference type="NCBI Taxonomy" id="13658"/>
    <lineage>
        <taxon>Eukaryota</taxon>
        <taxon>Metazoa</taxon>
        <taxon>Ecdysozoa</taxon>
        <taxon>Nematoda</taxon>
        <taxon>Enoplea</taxon>
        <taxon>Dorylaimia</taxon>
        <taxon>Mermithida</taxon>
        <taxon>Mermithoidea</taxon>
        <taxon>Mermithidae</taxon>
        <taxon>Romanomermis</taxon>
    </lineage>
</organism>
<evidence type="ECO:0000313" key="8">
    <source>
        <dbReference type="WBParaSite" id="nRc.2.0.1.t21934-RA"/>
    </source>
</evidence>
<accession>A0A915J884</accession>
<sequence length="265" mass="29945">MTNSGEDTVKLSLKAGSSMYIIKRRDVSDMVDLSFNDIYIIITIIWGLSTFATNFMLLIVIRRARKNAFTPGAPSPFYIHPLQYLLIIVDCAYGMAASFNALDVSRLWFYPQAYTALSCLISIYPKLFTTIASLFIQLLLNVERICSTAWPLQYRYQGAIGNRSKALYCSACFAPAFLYSLLGFVGVNYGAKPTSCNPTVISVTGYLYLSFPTERNETECNRPNVTERKENFRSVRLGWRLPSAVYRKAAAERFKLLIRSISSEK</sequence>
<feature type="transmembrane region" description="Helical" evidence="5">
    <location>
        <begin position="82"/>
        <end position="102"/>
    </location>
</feature>
<proteinExistence type="predicted"/>
<evidence type="ECO:0000259" key="6">
    <source>
        <dbReference type="PROSITE" id="PS50262"/>
    </source>
</evidence>
<evidence type="ECO:0000256" key="4">
    <source>
        <dbReference type="ARBA" id="ARBA00023136"/>
    </source>
</evidence>
<keyword evidence="3 5" id="KW-1133">Transmembrane helix</keyword>
<evidence type="ECO:0000313" key="7">
    <source>
        <dbReference type="Proteomes" id="UP000887565"/>
    </source>
</evidence>
<dbReference type="SUPFAM" id="SSF81321">
    <property type="entry name" value="Family A G protein-coupled receptor-like"/>
    <property type="match status" value="1"/>
</dbReference>
<dbReference type="Gene3D" id="1.20.1070.10">
    <property type="entry name" value="Rhodopsin 7-helix transmembrane proteins"/>
    <property type="match status" value="1"/>
</dbReference>
<evidence type="ECO:0000256" key="3">
    <source>
        <dbReference type="ARBA" id="ARBA00022989"/>
    </source>
</evidence>
<name>A0A915J884_ROMCU</name>
<comment type="subcellular location">
    <subcellularLocation>
        <location evidence="1">Membrane</location>
    </subcellularLocation>
</comment>
<dbReference type="GO" id="GO:0016020">
    <property type="term" value="C:membrane"/>
    <property type="evidence" value="ECO:0007669"/>
    <property type="project" value="UniProtKB-SubCell"/>
</dbReference>
<evidence type="ECO:0000256" key="1">
    <source>
        <dbReference type="ARBA" id="ARBA00004370"/>
    </source>
</evidence>
<feature type="transmembrane region" description="Helical" evidence="5">
    <location>
        <begin position="166"/>
        <end position="187"/>
    </location>
</feature>
<evidence type="ECO:0000256" key="5">
    <source>
        <dbReference type="SAM" id="Phobius"/>
    </source>
</evidence>
<protein>
    <submittedName>
        <fullName evidence="8">G-protein coupled receptors family 1 profile domain-containing protein</fullName>
    </submittedName>
</protein>
<evidence type="ECO:0000256" key="2">
    <source>
        <dbReference type="ARBA" id="ARBA00022692"/>
    </source>
</evidence>